<dbReference type="HOGENOM" id="CLU_1024825_0_0_1"/>
<gene>
    <name evidence="1" type="ORF">THAPSDRAFT_1726</name>
</gene>
<accession>B8BRS0</accession>
<dbReference type="RefSeq" id="XP_002286950.1">
    <property type="nucleotide sequence ID" value="XM_002286914.1"/>
</dbReference>
<organism evidence="1 2">
    <name type="scientific">Thalassiosira pseudonana</name>
    <name type="common">Marine diatom</name>
    <name type="synonym">Cyclotella nana</name>
    <dbReference type="NCBI Taxonomy" id="35128"/>
    <lineage>
        <taxon>Eukaryota</taxon>
        <taxon>Sar</taxon>
        <taxon>Stramenopiles</taxon>
        <taxon>Ochrophyta</taxon>
        <taxon>Bacillariophyta</taxon>
        <taxon>Coscinodiscophyceae</taxon>
        <taxon>Thalassiosirophycidae</taxon>
        <taxon>Thalassiosirales</taxon>
        <taxon>Thalassiosiraceae</taxon>
        <taxon>Thalassiosira</taxon>
    </lineage>
</organism>
<proteinExistence type="predicted"/>
<dbReference type="GeneID" id="7449029"/>
<keyword evidence="2" id="KW-1185">Reference proteome</keyword>
<reference evidence="1 2" key="2">
    <citation type="journal article" date="2008" name="Nature">
        <title>The Phaeodactylum genome reveals the evolutionary history of diatom genomes.</title>
        <authorList>
            <person name="Bowler C."/>
            <person name="Allen A.E."/>
            <person name="Badger J.H."/>
            <person name="Grimwood J."/>
            <person name="Jabbari K."/>
            <person name="Kuo A."/>
            <person name="Maheswari U."/>
            <person name="Martens C."/>
            <person name="Maumus F."/>
            <person name="Otillar R.P."/>
            <person name="Rayko E."/>
            <person name="Salamov A."/>
            <person name="Vandepoele K."/>
            <person name="Beszteri B."/>
            <person name="Gruber A."/>
            <person name="Heijde M."/>
            <person name="Katinka M."/>
            <person name="Mock T."/>
            <person name="Valentin K."/>
            <person name="Verret F."/>
            <person name="Berges J.A."/>
            <person name="Brownlee C."/>
            <person name="Cadoret J.P."/>
            <person name="Chiovitti A."/>
            <person name="Choi C.J."/>
            <person name="Coesel S."/>
            <person name="De Martino A."/>
            <person name="Detter J.C."/>
            <person name="Durkin C."/>
            <person name="Falciatore A."/>
            <person name="Fournet J."/>
            <person name="Haruta M."/>
            <person name="Huysman M.J."/>
            <person name="Jenkins B.D."/>
            <person name="Jiroutova K."/>
            <person name="Jorgensen R.E."/>
            <person name="Joubert Y."/>
            <person name="Kaplan A."/>
            <person name="Kroger N."/>
            <person name="Kroth P.G."/>
            <person name="La Roche J."/>
            <person name="Lindquist E."/>
            <person name="Lommer M."/>
            <person name="Martin-Jezequel V."/>
            <person name="Lopez P.J."/>
            <person name="Lucas S."/>
            <person name="Mangogna M."/>
            <person name="McGinnis K."/>
            <person name="Medlin L.K."/>
            <person name="Montsant A."/>
            <person name="Oudot-Le Secq M.P."/>
            <person name="Napoli C."/>
            <person name="Obornik M."/>
            <person name="Parker M.S."/>
            <person name="Petit J.L."/>
            <person name="Porcel B.M."/>
            <person name="Poulsen N."/>
            <person name="Robison M."/>
            <person name="Rychlewski L."/>
            <person name="Rynearson T.A."/>
            <person name="Schmutz J."/>
            <person name="Shapiro H."/>
            <person name="Siaut M."/>
            <person name="Stanley M."/>
            <person name="Sussman M.R."/>
            <person name="Taylor A.R."/>
            <person name="Vardi A."/>
            <person name="von Dassow P."/>
            <person name="Vyverman W."/>
            <person name="Willis A."/>
            <person name="Wyrwicz L.S."/>
            <person name="Rokhsar D.S."/>
            <person name="Weissenbach J."/>
            <person name="Armbrust E.V."/>
            <person name="Green B.R."/>
            <person name="Van de Peer Y."/>
            <person name="Grigoriev I.V."/>
        </authorList>
    </citation>
    <scope>NUCLEOTIDE SEQUENCE [LARGE SCALE GENOMIC DNA]</scope>
    <source>
        <strain evidence="1 2">CCMP1335</strain>
    </source>
</reference>
<sequence length="272" mass="30346">MENLYFVEHFVKDKAGWESSMGKRVEIMGAEDMTIDKAMKQDEWGGHEVLFTVHNTEGTLTCCLWKTSSTMPLSEFQEFIDKFTGAFTTNKVYVVEGGLGLNLKKLDFRGYLRDFINTAQGRNSPGFLDASMLWMCHHHVTDASKWDGVSERLIKTINEKCTTPSDCKTLFNPGCGSPLTLFFSGGSDAVCFEATPAGYKMEDLQKDVDEWTNGSAINTLYPINDGESLNVMNLSLDHWCQDAFAWAKQSQEVTTKAVHATVTSETIPIASQ</sequence>
<evidence type="ECO:0000313" key="2">
    <source>
        <dbReference type="Proteomes" id="UP000001449"/>
    </source>
</evidence>
<evidence type="ECO:0000313" key="1">
    <source>
        <dbReference type="EMBL" id="EED96591.1"/>
    </source>
</evidence>
<dbReference type="InParanoid" id="B8BRS0"/>
<dbReference type="EMBL" id="CM000638">
    <property type="protein sequence ID" value="EED96591.1"/>
    <property type="molecule type" value="Genomic_DNA"/>
</dbReference>
<dbReference type="KEGG" id="tps:THAPSDRAFT_1726"/>
<reference evidence="1 2" key="1">
    <citation type="journal article" date="2004" name="Science">
        <title>The genome of the diatom Thalassiosira pseudonana: ecology, evolution, and metabolism.</title>
        <authorList>
            <person name="Armbrust E.V."/>
            <person name="Berges J.A."/>
            <person name="Bowler C."/>
            <person name="Green B.R."/>
            <person name="Martinez D."/>
            <person name="Putnam N.H."/>
            <person name="Zhou S."/>
            <person name="Allen A.E."/>
            <person name="Apt K.E."/>
            <person name="Bechner M."/>
            <person name="Brzezinski M.A."/>
            <person name="Chaal B.K."/>
            <person name="Chiovitti A."/>
            <person name="Davis A.K."/>
            <person name="Demarest M.S."/>
            <person name="Detter J.C."/>
            <person name="Glavina T."/>
            <person name="Goodstein D."/>
            <person name="Hadi M.Z."/>
            <person name="Hellsten U."/>
            <person name="Hildebrand M."/>
            <person name="Jenkins B.D."/>
            <person name="Jurka J."/>
            <person name="Kapitonov V.V."/>
            <person name="Kroger N."/>
            <person name="Lau W.W."/>
            <person name="Lane T.W."/>
            <person name="Larimer F.W."/>
            <person name="Lippmeier J.C."/>
            <person name="Lucas S."/>
            <person name="Medina M."/>
            <person name="Montsant A."/>
            <person name="Obornik M."/>
            <person name="Parker M.S."/>
            <person name="Palenik B."/>
            <person name="Pazour G.J."/>
            <person name="Richardson P.M."/>
            <person name="Rynearson T.A."/>
            <person name="Saito M.A."/>
            <person name="Schwartz D.C."/>
            <person name="Thamatrakoln K."/>
            <person name="Valentin K."/>
            <person name="Vardi A."/>
            <person name="Wilkerson F.P."/>
            <person name="Rokhsar D.S."/>
        </authorList>
    </citation>
    <scope>NUCLEOTIDE SEQUENCE [LARGE SCALE GENOMIC DNA]</scope>
    <source>
        <strain evidence="1 2">CCMP1335</strain>
    </source>
</reference>
<name>B8BRS0_THAPS</name>
<dbReference type="AlphaFoldDB" id="B8BRS0"/>
<protein>
    <submittedName>
        <fullName evidence="1">Uncharacterized protein</fullName>
    </submittedName>
</protein>
<dbReference type="Proteomes" id="UP000001449">
    <property type="component" value="Chromosome 1"/>
</dbReference>
<dbReference type="PaxDb" id="35128-Thaps1726"/>